<dbReference type="AlphaFoldDB" id="A0A7W9LFL4"/>
<dbReference type="GO" id="GO:0006313">
    <property type="term" value="P:DNA transposition"/>
    <property type="evidence" value="ECO:0007669"/>
    <property type="project" value="InterPro"/>
</dbReference>
<dbReference type="Proteomes" id="UP000579153">
    <property type="component" value="Unassembled WGS sequence"/>
</dbReference>
<protein>
    <recommendedName>
        <fullName evidence="5">Tn3 family transposase</fullName>
    </recommendedName>
</protein>
<accession>A0A7W9LFL4</accession>
<organism evidence="3 4">
    <name type="scientific">Nonomuraea jabiensis</name>
    <dbReference type="NCBI Taxonomy" id="882448"/>
    <lineage>
        <taxon>Bacteria</taxon>
        <taxon>Bacillati</taxon>
        <taxon>Actinomycetota</taxon>
        <taxon>Actinomycetes</taxon>
        <taxon>Streptosporangiales</taxon>
        <taxon>Streptosporangiaceae</taxon>
        <taxon>Nonomuraea</taxon>
    </lineage>
</organism>
<evidence type="ECO:0008006" key="5">
    <source>
        <dbReference type="Google" id="ProtNLM"/>
    </source>
</evidence>
<dbReference type="Pfam" id="PF13700">
    <property type="entry name" value="DUF4158"/>
    <property type="match status" value="1"/>
</dbReference>
<sequence length="726" mass="79591">MPVDFLSDSEAAKYGRYDGPPSRAEMEKIFFLDNEDMALIKGHRGRHIRCGFALQLVTVRYLGCFLADPLEVPNEVLDVVAAQLGIEDPSCVKRHTERDKTRLEHTWEIAKAFGLEDFASAEAELAGKVRARAWNIGDGPTALFQYAVRWLRQNDVLLPGISTLTRLVARERERATRELHDTLAALLSAQQRAVLDLLLEVPPGKKVSDLERWRTGPSKSSGPQIVKSLDLVAEIGGTELGRLELDAAVPQRRVDELARYGLTAHSSQLKKHPASRRLATLLATAQRLETKTIDDTLELLDLLMVTELLGKAQREADKQKVIKHPRLAKASAWLAQAVEVLLEAEGWSEDVRLFEVWEMIDAVVPRAQLRSAVATVTGLVPPPDAEDDGGWRAEMASKYATVSGFVKLLTAVIAFEANAEGRQVLTAIQALPDALAYRSRHHPVTVLPLRLIAPLVVTGPWKRLVFGHPARTDNLVDRNAYVFCVLEQFHRHLKRREIHSPASSRWRDPDAQLLKGAVWAAVKDSVLTDLGLPEDPAGLLAEHAERLDRAYRVVRAGLAANTSVTIDDDGKIHVASVKAIDEPPSLIDLRKRVEATMPRVDISEAVVEVLGWCPKFMEAFTSIAGTGPHLDNLDISAAACLTAQALNITYGPIAVKGVPALERHRLGYVDHTYLRADNYGAANPHLIAKQAGIGFAQALGGGLVAAIDGMRFVGPCPRCVDTLSTG</sequence>
<feature type="domain" description="DUF4158" evidence="2">
    <location>
        <begin position="5"/>
        <end position="170"/>
    </location>
</feature>
<dbReference type="RefSeq" id="WP_185075218.1">
    <property type="nucleotide sequence ID" value="NZ_JACHMB010000001.1"/>
</dbReference>
<reference evidence="3 4" key="1">
    <citation type="submission" date="2020-08" db="EMBL/GenBank/DDBJ databases">
        <title>Sequencing the genomes of 1000 actinobacteria strains.</title>
        <authorList>
            <person name="Klenk H.-P."/>
        </authorList>
    </citation>
    <scope>NUCLEOTIDE SEQUENCE [LARGE SCALE GENOMIC DNA]</scope>
    <source>
        <strain evidence="3 4">DSM 45507</strain>
    </source>
</reference>
<comment type="caution">
    <text evidence="3">The sequence shown here is derived from an EMBL/GenBank/DDBJ whole genome shotgun (WGS) entry which is preliminary data.</text>
</comment>
<dbReference type="InterPro" id="IPR002513">
    <property type="entry name" value="Tn3_Tnp_DDE_dom"/>
</dbReference>
<evidence type="ECO:0000313" key="4">
    <source>
        <dbReference type="Proteomes" id="UP000579153"/>
    </source>
</evidence>
<dbReference type="InterPro" id="IPR025296">
    <property type="entry name" value="DUF4158"/>
</dbReference>
<evidence type="ECO:0000259" key="2">
    <source>
        <dbReference type="Pfam" id="PF13700"/>
    </source>
</evidence>
<evidence type="ECO:0000313" key="3">
    <source>
        <dbReference type="EMBL" id="MBB5782037.1"/>
    </source>
</evidence>
<gene>
    <name evidence="3" type="ORF">HD596_008793</name>
</gene>
<name>A0A7W9LFL4_9ACTN</name>
<keyword evidence="4" id="KW-1185">Reference proteome</keyword>
<feature type="domain" description="Tn3 transposase DDE" evidence="1">
    <location>
        <begin position="608"/>
        <end position="713"/>
    </location>
</feature>
<dbReference type="Pfam" id="PF01526">
    <property type="entry name" value="DDE_Tnp_Tn3"/>
    <property type="match status" value="1"/>
</dbReference>
<proteinExistence type="predicted"/>
<evidence type="ECO:0000259" key="1">
    <source>
        <dbReference type="Pfam" id="PF01526"/>
    </source>
</evidence>
<dbReference type="EMBL" id="JACHMB010000001">
    <property type="protein sequence ID" value="MBB5782037.1"/>
    <property type="molecule type" value="Genomic_DNA"/>
</dbReference>
<dbReference type="GO" id="GO:0004803">
    <property type="term" value="F:transposase activity"/>
    <property type="evidence" value="ECO:0007669"/>
    <property type="project" value="InterPro"/>
</dbReference>